<sequence>MADVLDFCRTCITCSSFKKHHLTATTPLQPMPTGFPGERVRIDIMDPLPITKREDRYILVMVDYFTKVAEAEPMKSQDIETVASTFFNR</sequence>
<dbReference type="GO" id="GO:0003676">
    <property type="term" value="F:nucleic acid binding"/>
    <property type="evidence" value="ECO:0007669"/>
    <property type="project" value="InterPro"/>
</dbReference>
<dbReference type="WBParaSite" id="TASK_0000553101-mRNA-1">
    <property type="protein sequence ID" value="TASK_0000553101-mRNA-1"/>
    <property type="gene ID" value="TASK_0000553101"/>
</dbReference>
<dbReference type="PROSITE" id="PS50994">
    <property type="entry name" value="INTEGRASE"/>
    <property type="match status" value="1"/>
</dbReference>
<dbReference type="Proteomes" id="UP000282613">
    <property type="component" value="Unassembled WGS sequence"/>
</dbReference>
<evidence type="ECO:0000259" key="1">
    <source>
        <dbReference type="PROSITE" id="PS50994"/>
    </source>
</evidence>
<organism evidence="4">
    <name type="scientific">Taenia asiatica</name>
    <name type="common">Asian tapeworm</name>
    <dbReference type="NCBI Taxonomy" id="60517"/>
    <lineage>
        <taxon>Eukaryota</taxon>
        <taxon>Metazoa</taxon>
        <taxon>Spiralia</taxon>
        <taxon>Lophotrochozoa</taxon>
        <taxon>Platyhelminthes</taxon>
        <taxon>Cestoda</taxon>
        <taxon>Eucestoda</taxon>
        <taxon>Cyclophyllidea</taxon>
        <taxon>Taeniidae</taxon>
        <taxon>Taenia</taxon>
    </lineage>
</organism>
<evidence type="ECO:0000313" key="3">
    <source>
        <dbReference type="Proteomes" id="UP000282613"/>
    </source>
</evidence>
<dbReference type="InterPro" id="IPR036397">
    <property type="entry name" value="RNaseH_sf"/>
</dbReference>
<dbReference type="GO" id="GO:0015074">
    <property type="term" value="P:DNA integration"/>
    <property type="evidence" value="ECO:0007669"/>
    <property type="project" value="InterPro"/>
</dbReference>
<proteinExistence type="predicted"/>
<dbReference type="InterPro" id="IPR012337">
    <property type="entry name" value="RNaseH-like_sf"/>
</dbReference>
<feature type="domain" description="Integrase catalytic" evidence="1">
    <location>
        <begin position="28"/>
        <end position="89"/>
    </location>
</feature>
<keyword evidence="3" id="KW-1185">Reference proteome</keyword>
<dbReference type="SUPFAM" id="SSF53098">
    <property type="entry name" value="Ribonuclease H-like"/>
    <property type="match status" value="1"/>
</dbReference>
<dbReference type="InterPro" id="IPR052160">
    <property type="entry name" value="Gypsy_RT_Integrase-like"/>
</dbReference>
<dbReference type="InterPro" id="IPR001584">
    <property type="entry name" value="Integrase_cat-core"/>
</dbReference>
<reference evidence="4" key="1">
    <citation type="submission" date="2017-02" db="UniProtKB">
        <authorList>
            <consortium name="WormBaseParasite"/>
        </authorList>
    </citation>
    <scope>IDENTIFICATION</scope>
</reference>
<reference evidence="2 3" key="2">
    <citation type="submission" date="2018-11" db="EMBL/GenBank/DDBJ databases">
        <authorList>
            <consortium name="Pathogen Informatics"/>
        </authorList>
    </citation>
    <scope>NUCLEOTIDE SEQUENCE [LARGE SCALE GENOMIC DNA]</scope>
</reference>
<dbReference type="AlphaFoldDB" id="A0A0R3W5V5"/>
<dbReference type="PANTHER" id="PTHR47266">
    <property type="entry name" value="ENDONUCLEASE-RELATED"/>
    <property type="match status" value="1"/>
</dbReference>
<accession>A0A0R3W5V5</accession>
<dbReference type="Gene3D" id="3.30.420.10">
    <property type="entry name" value="Ribonuclease H-like superfamily/Ribonuclease H"/>
    <property type="match status" value="1"/>
</dbReference>
<evidence type="ECO:0000313" key="2">
    <source>
        <dbReference type="EMBL" id="VDK35230.1"/>
    </source>
</evidence>
<dbReference type="STRING" id="60517.A0A0R3W5V5"/>
<dbReference type="OrthoDB" id="10062030at2759"/>
<dbReference type="EMBL" id="UYRS01018422">
    <property type="protein sequence ID" value="VDK35230.1"/>
    <property type="molecule type" value="Genomic_DNA"/>
</dbReference>
<gene>
    <name evidence="2" type="ORF">TASK_LOCUS5532</name>
</gene>
<name>A0A0R3W5V5_TAEAS</name>
<protein>
    <submittedName>
        <fullName evidence="4">Integrase catalytic domain-containing protein</fullName>
    </submittedName>
</protein>
<evidence type="ECO:0000313" key="4">
    <source>
        <dbReference type="WBParaSite" id="TASK_0000553101-mRNA-1"/>
    </source>
</evidence>